<dbReference type="EMBL" id="OY731407">
    <property type="protein sequence ID" value="CAJ1976565.1"/>
    <property type="molecule type" value="Genomic_DNA"/>
</dbReference>
<evidence type="ECO:0000313" key="1">
    <source>
        <dbReference type="EMBL" id="CAJ1976565.1"/>
    </source>
</evidence>
<evidence type="ECO:0000313" key="2">
    <source>
        <dbReference type="Proteomes" id="UP001189624"/>
    </source>
</evidence>
<protein>
    <submittedName>
        <fullName evidence="1">Uncharacterized protein</fullName>
    </submittedName>
</protein>
<organism evidence="1 2">
    <name type="scientific">Sphenostylis stenocarpa</name>
    <dbReference type="NCBI Taxonomy" id="92480"/>
    <lineage>
        <taxon>Eukaryota</taxon>
        <taxon>Viridiplantae</taxon>
        <taxon>Streptophyta</taxon>
        <taxon>Embryophyta</taxon>
        <taxon>Tracheophyta</taxon>
        <taxon>Spermatophyta</taxon>
        <taxon>Magnoliopsida</taxon>
        <taxon>eudicotyledons</taxon>
        <taxon>Gunneridae</taxon>
        <taxon>Pentapetalae</taxon>
        <taxon>rosids</taxon>
        <taxon>fabids</taxon>
        <taxon>Fabales</taxon>
        <taxon>Fabaceae</taxon>
        <taxon>Papilionoideae</taxon>
        <taxon>50 kb inversion clade</taxon>
        <taxon>NPAAA clade</taxon>
        <taxon>indigoferoid/millettioid clade</taxon>
        <taxon>Phaseoleae</taxon>
        <taxon>Sphenostylis</taxon>
    </lineage>
</organism>
<name>A0AA87BBH6_9FABA</name>
<accession>A0AA87BBH6</accession>
<dbReference type="AlphaFoldDB" id="A0AA87BBH6"/>
<dbReference type="Proteomes" id="UP001189624">
    <property type="component" value="Chromosome 10"/>
</dbReference>
<reference evidence="1" key="1">
    <citation type="submission" date="2023-10" db="EMBL/GenBank/DDBJ databases">
        <authorList>
            <person name="Domelevo Entfellner J.-B."/>
        </authorList>
    </citation>
    <scope>NUCLEOTIDE SEQUENCE</scope>
</reference>
<keyword evidence="2" id="KW-1185">Reference proteome</keyword>
<proteinExistence type="predicted"/>
<dbReference type="Gramene" id="rna-AYBTSS11_LOCUS28703">
    <property type="protein sequence ID" value="CAJ1976565.1"/>
    <property type="gene ID" value="gene-AYBTSS11_LOCUS28703"/>
</dbReference>
<sequence length="74" mass="8504">MAFRLISAIFSQDLFEQINSTVGIGKFREDSNFKNLSGSTSIDYQTHYISFRWRRGEKSTGLTCKITWTTQSAE</sequence>
<gene>
    <name evidence="1" type="ORF">AYBTSS11_LOCUS28703</name>
</gene>